<keyword evidence="2" id="KW-1185">Reference proteome</keyword>
<accession>A0A5C2RUK3</accession>
<gene>
    <name evidence="1" type="ORF">L227DRAFT_343766</name>
</gene>
<evidence type="ECO:0000313" key="2">
    <source>
        <dbReference type="Proteomes" id="UP000313359"/>
    </source>
</evidence>
<dbReference type="EMBL" id="ML122303">
    <property type="protein sequence ID" value="RPD54659.1"/>
    <property type="molecule type" value="Genomic_DNA"/>
</dbReference>
<dbReference type="Proteomes" id="UP000313359">
    <property type="component" value="Unassembled WGS sequence"/>
</dbReference>
<evidence type="ECO:0000313" key="1">
    <source>
        <dbReference type="EMBL" id="RPD54659.1"/>
    </source>
</evidence>
<sequence length="126" mass="13757">MSPGPCRTRVGSLFGPWTTLLLTQGGGVKSEEQQKQKVPCKVVCYIETRVPLLNTSVSIHSTITIHPPLPCNCHYCLTSSHPVNMLISQPQPIFRSCISPVDASYLPAITTCIRLCYPIMLLSSSA</sequence>
<reference evidence="1" key="1">
    <citation type="journal article" date="2018" name="Genome Biol. Evol.">
        <title>Genomics and development of Lentinus tigrinus, a white-rot wood-decaying mushroom with dimorphic fruiting bodies.</title>
        <authorList>
            <person name="Wu B."/>
            <person name="Xu Z."/>
            <person name="Knudson A."/>
            <person name="Carlson A."/>
            <person name="Chen N."/>
            <person name="Kovaka S."/>
            <person name="LaButti K."/>
            <person name="Lipzen A."/>
            <person name="Pennachio C."/>
            <person name="Riley R."/>
            <person name="Schakwitz W."/>
            <person name="Umezawa K."/>
            <person name="Ohm R.A."/>
            <person name="Grigoriev I.V."/>
            <person name="Nagy L.G."/>
            <person name="Gibbons J."/>
            <person name="Hibbett D."/>
        </authorList>
    </citation>
    <scope>NUCLEOTIDE SEQUENCE [LARGE SCALE GENOMIC DNA]</scope>
    <source>
        <strain evidence="1">ALCF2SS1-6</strain>
    </source>
</reference>
<dbReference type="AlphaFoldDB" id="A0A5C2RUK3"/>
<name>A0A5C2RUK3_9APHY</name>
<protein>
    <submittedName>
        <fullName evidence="1">Uncharacterized protein</fullName>
    </submittedName>
</protein>
<proteinExistence type="predicted"/>
<organism evidence="1 2">
    <name type="scientific">Lentinus tigrinus ALCF2SS1-6</name>
    <dbReference type="NCBI Taxonomy" id="1328759"/>
    <lineage>
        <taxon>Eukaryota</taxon>
        <taxon>Fungi</taxon>
        <taxon>Dikarya</taxon>
        <taxon>Basidiomycota</taxon>
        <taxon>Agaricomycotina</taxon>
        <taxon>Agaricomycetes</taxon>
        <taxon>Polyporales</taxon>
        <taxon>Polyporaceae</taxon>
        <taxon>Lentinus</taxon>
    </lineage>
</organism>